<gene>
    <name evidence="10" type="ORF">H4R34_000223</name>
</gene>
<dbReference type="GO" id="GO:0005829">
    <property type="term" value="C:cytosol"/>
    <property type="evidence" value="ECO:0007669"/>
    <property type="project" value="TreeGrafter"/>
</dbReference>
<evidence type="ECO:0000256" key="2">
    <source>
        <dbReference type="ARBA" id="ARBA00006745"/>
    </source>
</evidence>
<dbReference type="FunFam" id="3.20.20.140:FF:000022">
    <property type="entry name" value="Guanine deaminase"/>
    <property type="match status" value="1"/>
</dbReference>
<dbReference type="GO" id="GO:0008270">
    <property type="term" value="F:zinc ion binding"/>
    <property type="evidence" value="ECO:0007669"/>
    <property type="project" value="UniProtKB-UniRule"/>
</dbReference>
<comment type="similarity">
    <text evidence="2 8">Belongs to the metallo-dependent hydrolases superfamily. ATZ/TRZ family.</text>
</comment>
<dbReference type="SUPFAM" id="SSF51556">
    <property type="entry name" value="Metallo-dependent hydrolases"/>
    <property type="match status" value="1"/>
</dbReference>
<evidence type="ECO:0000256" key="3">
    <source>
        <dbReference type="ARBA" id="ARBA00022723"/>
    </source>
</evidence>
<proteinExistence type="inferred from homology"/>
<comment type="pathway">
    <text evidence="1 8">Purine metabolism; guanine degradation; xanthine from guanine: step 1/1.</text>
</comment>
<comment type="function">
    <text evidence="7 8">Catalyzes the hydrolytic deamination of guanine, producing xanthine and ammonia.</text>
</comment>
<evidence type="ECO:0000313" key="10">
    <source>
        <dbReference type="EMBL" id="KAJ1985146.1"/>
    </source>
</evidence>
<dbReference type="AlphaFoldDB" id="A0A9W8EFM0"/>
<evidence type="ECO:0000256" key="6">
    <source>
        <dbReference type="ARBA" id="ARBA00051148"/>
    </source>
</evidence>
<dbReference type="InterPro" id="IPR011059">
    <property type="entry name" value="Metal-dep_hydrolase_composite"/>
</dbReference>
<evidence type="ECO:0000256" key="5">
    <source>
        <dbReference type="ARBA" id="ARBA00022833"/>
    </source>
</evidence>
<evidence type="ECO:0000256" key="8">
    <source>
        <dbReference type="RuleBase" id="RU366009"/>
    </source>
</evidence>
<dbReference type="EC" id="3.5.4.3" evidence="8"/>
<comment type="caution">
    <text evidence="10">The sequence shown here is derived from an EMBL/GenBank/DDBJ whole genome shotgun (WGS) entry which is preliminary data.</text>
</comment>
<evidence type="ECO:0000256" key="4">
    <source>
        <dbReference type="ARBA" id="ARBA00022801"/>
    </source>
</evidence>
<dbReference type="PANTHER" id="PTHR11271:SF6">
    <property type="entry name" value="GUANINE DEAMINASE"/>
    <property type="match status" value="1"/>
</dbReference>
<keyword evidence="5 8" id="KW-0862">Zinc</keyword>
<keyword evidence="11" id="KW-1185">Reference proteome</keyword>
<dbReference type="InterPro" id="IPR032466">
    <property type="entry name" value="Metal_Hydrolase"/>
</dbReference>
<comment type="cofactor">
    <cofactor evidence="8">
        <name>Zn(2+)</name>
        <dbReference type="ChEBI" id="CHEBI:29105"/>
    </cofactor>
    <text evidence="8">Binds 1 zinc ion per subunit.</text>
</comment>
<dbReference type="Gene3D" id="2.30.40.10">
    <property type="entry name" value="Urease, subunit C, domain 1"/>
    <property type="match status" value="1"/>
</dbReference>
<keyword evidence="4 8" id="KW-0378">Hydrolase</keyword>
<dbReference type="NCBIfam" id="TIGR02967">
    <property type="entry name" value="guan_deamin"/>
    <property type="match status" value="1"/>
</dbReference>
<dbReference type="PANTHER" id="PTHR11271">
    <property type="entry name" value="GUANINE DEAMINASE"/>
    <property type="match status" value="1"/>
</dbReference>
<dbReference type="InterPro" id="IPR006680">
    <property type="entry name" value="Amidohydro-rel"/>
</dbReference>
<dbReference type="Pfam" id="PF01979">
    <property type="entry name" value="Amidohydro_1"/>
    <property type="match status" value="1"/>
</dbReference>
<evidence type="ECO:0000259" key="9">
    <source>
        <dbReference type="Pfam" id="PF01979"/>
    </source>
</evidence>
<sequence length="483" mass="52411">MTAADLYTIVAGCIVNPLALDHLDIQPRAAVVFSQQTGCIVAMETFTGPTNGAEDNPEFARGLGRLVNAYGGPDHTTVIRLSGTQFLLPGFIDTHTHASQFANMGTGYDMPLLQWLDRYTFPEEAKFADSDYAGRVYDAAVAQFVQCGTTTAVYFGTIHTNSCCRLVDIVRRRGQRAWVGKVNMDRNAPEYYIETTERSVQETERFIDYVSEVSRDAAVTSPPLLTAVITPRFVGSCSSALMRALSKLAQRHQLPVQSHLCENQAEVAWTLAMHPECTTYAGIYQEHGLLATQTILAHCVHPSPGELALLANHQVGIAHCPNSNFMLQSGVANVRQMLRHNLAVGLGTDVSGGSSPSLLDAMRQALVASRTLAGLQATKPSPAESQDDCRSPAAAPPLGLAEVVYLATMGGAQALGWARHLGNFAVGKAFDALICSTVPNASLVEDCMKPSTWQTRLEQFVYLADDRHIDRVYVQGNCIHQRS</sequence>
<dbReference type="EMBL" id="JANBQB010000004">
    <property type="protein sequence ID" value="KAJ1985146.1"/>
    <property type="molecule type" value="Genomic_DNA"/>
</dbReference>
<dbReference type="GO" id="GO:0008892">
    <property type="term" value="F:guanine deaminase activity"/>
    <property type="evidence" value="ECO:0007669"/>
    <property type="project" value="UniProtKB-UniRule"/>
</dbReference>
<dbReference type="Proteomes" id="UP001151582">
    <property type="component" value="Unassembled WGS sequence"/>
</dbReference>
<organism evidence="10 11">
    <name type="scientific">Dimargaris verticillata</name>
    <dbReference type="NCBI Taxonomy" id="2761393"/>
    <lineage>
        <taxon>Eukaryota</taxon>
        <taxon>Fungi</taxon>
        <taxon>Fungi incertae sedis</taxon>
        <taxon>Zoopagomycota</taxon>
        <taxon>Kickxellomycotina</taxon>
        <taxon>Dimargaritomycetes</taxon>
        <taxon>Dimargaritales</taxon>
        <taxon>Dimargaritaceae</taxon>
        <taxon>Dimargaris</taxon>
    </lineage>
</organism>
<accession>A0A9W8EFM0</accession>
<evidence type="ECO:0000313" key="11">
    <source>
        <dbReference type="Proteomes" id="UP001151582"/>
    </source>
</evidence>
<dbReference type="GO" id="GO:0006147">
    <property type="term" value="P:guanine catabolic process"/>
    <property type="evidence" value="ECO:0007669"/>
    <property type="project" value="UniProtKB-UniRule"/>
</dbReference>
<protein>
    <recommendedName>
        <fullName evidence="8">Guanine deaminase</fullName>
        <shortName evidence="8">Guanase</shortName>
        <ecNumber evidence="8">3.5.4.3</ecNumber>
    </recommendedName>
    <alternativeName>
        <fullName evidence="8">Guanine aminohydrolase</fullName>
    </alternativeName>
</protein>
<reference evidence="10" key="1">
    <citation type="submission" date="2022-07" db="EMBL/GenBank/DDBJ databases">
        <title>Phylogenomic reconstructions and comparative analyses of Kickxellomycotina fungi.</title>
        <authorList>
            <person name="Reynolds N.K."/>
            <person name="Stajich J.E."/>
            <person name="Barry K."/>
            <person name="Grigoriev I.V."/>
            <person name="Crous P."/>
            <person name="Smith M.E."/>
        </authorList>
    </citation>
    <scope>NUCLEOTIDE SEQUENCE</scope>
    <source>
        <strain evidence="10">RSA 567</strain>
    </source>
</reference>
<dbReference type="InterPro" id="IPR051607">
    <property type="entry name" value="Metallo-dep_hydrolases"/>
</dbReference>
<dbReference type="InterPro" id="IPR014311">
    <property type="entry name" value="Guanine_deaminase"/>
</dbReference>
<dbReference type="Gene3D" id="3.20.20.140">
    <property type="entry name" value="Metal-dependent hydrolases"/>
    <property type="match status" value="1"/>
</dbReference>
<feature type="domain" description="Amidohydrolase-related" evidence="9">
    <location>
        <begin position="86"/>
        <end position="477"/>
    </location>
</feature>
<keyword evidence="3 8" id="KW-0479">Metal-binding</keyword>
<name>A0A9W8EFM0_9FUNG</name>
<evidence type="ECO:0000256" key="7">
    <source>
        <dbReference type="ARBA" id="ARBA00056079"/>
    </source>
</evidence>
<comment type="catalytic activity">
    <reaction evidence="6 8">
        <text>guanine + H2O + H(+) = xanthine + NH4(+)</text>
        <dbReference type="Rhea" id="RHEA:14665"/>
        <dbReference type="ChEBI" id="CHEBI:15377"/>
        <dbReference type="ChEBI" id="CHEBI:15378"/>
        <dbReference type="ChEBI" id="CHEBI:16235"/>
        <dbReference type="ChEBI" id="CHEBI:17712"/>
        <dbReference type="ChEBI" id="CHEBI:28938"/>
        <dbReference type="EC" id="3.5.4.3"/>
    </reaction>
</comment>
<dbReference type="OrthoDB" id="194468at2759"/>
<evidence type="ECO:0000256" key="1">
    <source>
        <dbReference type="ARBA" id="ARBA00004984"/>
    </source>
</evidence>